<sequence length="184" mass="19098">MIKEKMMKKPLLIIGAMALLQSAPPVESAGTISGSLALTLSIITGCYINDGTAPGGLTNLGTVNFGSVPDLNVRIRQAYNNSGNGPLNLYCSAGTAYSIAIDNGTHASSNQRRLAGGTSEFVNYNLYNDSAYTVPWGTSGAGLLTGTATAIATPIPLTIYSEVPVQTTPSVSTYTDTVNVTVSW</sequence>
<dbReference type="GeneID" id="57919040"/>
<dbReference type="PANTHER" id="PTHR37089">
    <property type="entry name" value="PROTEIN U-RELATED"/>
    <property type="match status" value="1"/>
</dbReference>
<evidence type="ECO:0000256" key="1">
    <source>
        <dbReference type="SAM" id="SignalP"/>
    </source>
</evidence>
<proteinExistence type="predicted"/>
<comment type="caution">
    <text evidence="3">The sequence shown here is derived from an EMBL/GenBank/DDBJ whole genome shotgun (WGS) entry which is preliminary data.</text>
</comment>
<evidence type="ECO:0000259" key="2">
    <source>
        <dbReference type="Pfam" id="PF05229"/>
    </source>
</evidence>
<keyword evidence="4" id="KW-1185">Reference proteome</keyword>
<feature type="domain" description="Spore coat protein U/FanG" evidence="2">
    <location>
        <begin position="35"/>
        <end position="181"/>
    </location>
</feature>
<dbReference type="InterPro" id="IPR053167">
    <property type="entry name" value="Spore_coat_component"/>
</dbReference>
<dbReference type="Pfam" id="PF05229">
    <property type="entry name" value="SCPU"/>
    <property type="match status" value="1"/>
</dbReference>
<evidence type="ECO:0000313" key="4">
    <source>
        <dbReference type="Proteomes" id="UP000003027"/>
    </source>
</evidence>
<accession>A0ABP2EGT5</accession>
<dbReference type="PANTHER" id="PTHR37089:SF4">
    <property type="entry name" value="EXPORTED PROTEIN"/>
    <property type="match status" value="1"/>
</dbReference>
<organism evidence="3 4">
    <name type="scientific">Yersinia mollaretii (strain ATCC 43969 / DSM 18520 / CIP 103324 / CNY 7263 / WAIP 204)</name>
    <dbReference type="NCBI Taxonomy" id="349967"/>
    <lineage>
        <taxon>Bacteria</taxon>
        <taxon>Pseudomonadati</taxon>
        <taxon>Pseudomonadota</taxon>
        <taxon>Gammaproteobacteria</taxon>
        <taxon>Enterobacterales</taxon>
        <taxon>Yersiniaceae</taxon>
        <taxon>Yersinia</taxon>
    </lineage>
</organism>
<reference evidence="3" key="1">
    <citation type="submission" date="2008-12" db="EMBL/GenBank/DDBJ databases">
        <title>Annotation of the Yersinia mollaretii ATCC 43969 genome.</title>
        <authorList>
            <person name="Read T.D."/>
            <person name="Akmal A."/>
            <person name="Bishop-Lilly K."/>
            <person name="Chen P.E."/>
            <person name="Cook C."/>
            <person name="Kiley M.P."/>
            <person name="Lentz S."/>
            <person name="Mateczun A."/>
            <person name="Nagarajan N."/>
            <person name="Nolan N."/>
            <person name="Osborne B.I."/>
            <person name="Pop M."/>
            <person name="Sozhamannan S."/>
            <person name="Stewart A.C."/>
            <person name="Sulakvelidze A."/>
            <person name="Thomason B."/>
            <person name="Willner K."/>
            <person name="Zwick M.E."/>
        </authorList>
    </citation>
    <scope>NUCLEOTIDE SEQUENCE [LARGE SCALE GENOMIC DNA]</scope>
    <source>
        <strain evidence="3">ATCC 43969</strain>
    </source>
</reference>
<keyword evidence="1" id="KW-0732">Signal</keyword>
<gene>
    <name evidence="3" type="ORF">ymoll0001_18000</name>
</gene>
<dbReference type="Proteomes" id="UP000003027">
    <property type="component" value="Unassembled WGS sequence"/>
</dbReference>
<dbReference type="InterPro" id="IPR007893">
    <property type="entry name" value="Spore_coat_U/FanG"/>
</dbReference>
<name>A0ABP2EGT5_YERMW</name>
<feature type="chain" id="PRO_5046217550" evidence="1">
    <location>
        <begin position="29"/>
        <end position="184"/>
    </location>
</feature>
<dbReference type="RefSeq" id="WP_004875964.1">
    <property type="nucleotide sequence ID" value="NZ_AALD02000029.1"/>
</dbReference>
<protein>
    <submittedName>
        <fullName evidence="3">Spore coat U domain protein</fullName>
    </submittedName>
</protein>
<dbReference type="EMBL" id="AALD02000029">
    <property type="protein sequence ID" value="EEQ09815.1"/>
    <property type="molecule type" value="Genomic_DNA"/>
</dbReference>
<feature type="signal peptide" evidence="1">
    <location>
        <begin position="1"/>
        <end position="28"/>
    </location>
</feature>
<evidence type="ECO:0000313" key="3">
    <source>
        <dbReference type="EMBL" id="EEQ09815.1"/>
    </source>
</evidence>
<dbReference type="SMART" id="SM00972">
    <property type="entry name" value="SCPU"/>
    <property type="match status" value="1"/>
</dbReference>